<dbReference type="PROSITE" id="PS51257">
    <property type="entry name" value="PROKAR_LIPOPROTEIN"/>
    <property type="match status" value="1"/>
</dbReference>
<dbReference type="AlphaFoldDB" id="A0A1Z3NCU0"/>
<feature type="compositionally biased region" description="Polar residues" evidence="1">
    <location>
        <begin position="27"/>
        <end position="40"/>
    </location>
</feature>
<dbReference type="OrthoDB" id="5297241at2"/>
<gene>
    <name evidence="3" type="ORF">B9G79_17740</name>
</gene>
<feature type="region of interest" description="Disordered" evidence="1">
    <location>
        <begin position="27"/>
        <end position="66"/>
    </location>
</feature>
<dbReference type="EMBL" id="CP020946">
    <property type="protein sequence ID" value="ASD65282.1"/>
    <property type="molecule type" value="Genomic_DNA"/>
</dbReference>
<protein>
    <recommendedName>
        <fullName evidence="5">Lipoprotein</fullName>
    </recommendedName>
</protein>
<reference evidence="3 4" key="1">
    <citation type="submission" date="2017-04" db="EMBL/GenBank/DDBJ databases">
        <title>Whole genome sequence of Bdellovibrio bacteriovorus strain SSB218315.</title>
        <authorList>
            <person name="Oyedara O."/>
            <person name="Rodriguez-Perez M.A."/>
        </authorList>
    </citation>
    <scope>NUCLEOTIDE SEQUENCE [LARGE SCALE GENOMIC DNA]</scope>
    <source>
        <strain evidence="3 4">SSB218315</strain>
    </source>
</reference>
<proteinExistence type="predicted"/>
<name>A0A1Z3NCU0_BDEBC</name>
<keyword evidence="2" id="KW-0732">Signal</keyword>
<evidence type="ECO:0000256" key="1">
    <source>
        <dbReference type="SAM" id="MobiDB-lite"/>
    </source>
</evidence>
<evidence type="ECO:0008006" key="5">
    <source>
        <dbReference type="Google" id="ProtNLM"/>
    </source>
</evidence>
<dbReference type="RefSeq" id="WP_088566671.1">
    <property type="nucleotide sequence ID" value="NZ_CP020946.1"/>
</dbReference>
<accession>A0A1Z3NCU0</accession>
<feature type="signal peptide" evidence="2">
    <location>
        <begin position="1"/>
        <end position="20"/>
    </location>
</feature>
<dbReference type="Proteomes" id="UP000197003">
    <property type="component" value="Chromosome"/>
</dbReference>
<evidence type="ECO:0000313" key="4">
    <source>
        <dbReference type="Proteomes" id="UP000197003"/>
    </source>
</evidence>
<feature type="compositionally biased region" description="Basic and acidic residues" evidence="1">
    <location>
        <begin position="42"/>
        <end position="66"/>
    </location>
</feature>
<feature type="chain" id="PRO_5012915843" description="Lipoprotein" evidence="2">
    <location>
        <begin position="21"/>
        <end position="66"/>
    </location>
</feature>
<evidence type="ECO:0000313" key="3">
    <source>
        <dbReference type="EMBL" id="ASD65282.1"/>
    </source>
</evidence>
<evidence type="ECO:0000256" key="2">
    <source>
        <dbReference type="SAM" id="SignalP"/>
    </source>
</evidence>
<organism evidence="3 4">
    <name type="scientific">Bdellovibrio bacteriovorus</name>
    <dbReference type="NCBI Taxonomy" id="959"/>
    <lineage>
        <taxon>Bacteria</taxon>
        <taxon>Pseudomonadati</taxon>
        <taxon>Bdellovibrionota</taxon>
        <taxon>Bdellovibrionia</taxon>
        <taxon>Bdellovibrionales</taxon>
        <taxon>Pseudobdellovibrionaceae</taxon>
        <taxon>Bdellovibrio</taxon>
    </lineage>
</organism>
<sequence length="66" mass="7009">MKKIVQATIAMSLIASVAMANTGVSCKNNSGSGRHSSTAFKQEFKAKVAKDTSTKTSKEKTSKGWN</sequence>